<sequence length="292" mass="28577">MTLLTAPPAAPAGPDATGIGTGTGADRADDLSGARVTGRRVLRSEWGKFWSLRSSRATLGIGALVLVVFGMIASSSFHPAAAGTGHLFGSASDGVGLALSGLTPTMLAIGVLGVLVSAGEYSTGMIRSTLAAVPKRLPVLWSKAAVYGVVAFAATTVAALVAFLLGGTALAGTSAALSLTAHGVLRCLVGAGLYLALAGVLGVGLGALLRSVAGGITALIGGMMILPGLVSLLPASVAGHITPYLPSNAADAVTTLHHTAGLLSPGAGLAVLAGWAALVLGGAAFRLTRTDV</sequence>
<dbReference type="STRING" id="235985.SAMN05414137_106297"/>
<feature type="transmembrane region" description="Helical" evidence="2">
    <location>
        <begin position="57"/>
        <end position="77"/>
    </location>
</feature>
<proteinExistence type="predicted"/>
<dbReference type="RefSeq" id="WP_236656120.1">
    <property type="nucleotide sequence ID" value="NZ_BBPN01000021.1"/>
</dbReference>
<feature type="transmembrane region" description="Helical" evidence="2">
    <location>
        <begin position="97"/>
        <end position="118"/>
    </location>
</feature>
<keyword evidence="2" id="KW-0472">Membrane</keyword>
<evidence type="ECO:0008006" key="5">
    <source>
        <dbReference type="Google" id="ProtNLM"/>
    </source>
</evidence>
<keyword evidence="2" id="KW-1133">Transmembrane helix</keyword>
<feature type="transmembrane region" description="Helical" evidence="2">
    <location>
        <begin position="144"/>
        <end position="171"/>
    </location>
</feature>
<name>A0A1H7NCQ8_STRJI</name>
<evidence type="ECO:0000313" key="3">
    <source>
        <dbReference type="EMBL" id="SEL20707.1"/>
    </source>
</evidence>
<dbReference type="Proteomes" id="UP000183015">
    <property type="component" value="Unassembled WGS sequence"/>
</dbReference>
<dbReference type="EMBL" id="FOAZ01000006">
    <property type="protein sequence ID" value="SEL20707.1"/>
    <property type="molecule type" value="Genomic_DNA"/>
</dbReference>
<evidence type="ECO:0000256" key="2">
    <source>
        <dbReference type="SAM" id="Phobius"/>
    </source>
</evidence>
<dbReference type="AlphaFoldDB" id="A0A1H7NCQ8"/>
<dbReference type="eggNOG" id="COG1277">
    <property type="taxonomic scope" value="Bacteria"/>
</dbReference>
<gene>
    <name evidence="3" type="ORF">SAMN05414137_106297</name>
</gene>
<evidence type="ECO:0000256" key="1">
    <source>
        <dbReference type="SAM" id="MobiDB-lite"/>
    </source>
</evidence>
<organism evidence="3 4">
    <name type="scientific">Streptacidiphilus jiangxiensis</name>
    <dbReference type="NCBI Taxonomy" id="235985"/>
    <lineage>
        <taxon>Bacteria</taxon>
        <taxon>Bacillati</taxon>
        <taxon>Actinomycetota</taxon>
        <taxon>Actinomycetes</taxon>
        <taxon>Kitasatosporales</taxon>
        <taxon>Streptomycetaceae</taxon>
        <taxon>Streptacidiphilus</taxon>
    </lineage>
</organism>
<evidence type="ECO:0000313" key="4">
    <source>
        <dbReference type="Proteomes" id="UP000183015"/>
    </source>
</evidence>
<feature type="transmembrane region" description="Helical" evidence="2">
    <location>
        <begin position="216"/>
        <end position="242"/>
    </location>
</feature>
<feature type="region of interest" description="Disordered" evidence="1">
    <location>
        <begin position="1"/>
        <end position="31"/>
    </location>
</feature>
<protein>
    <recommendedName>
        <fullName evidence="5">ABC-type transport system involved in multi-copper enzyme maturation, permease component</fullName>
    </recommendedName>
</protein>
<feature type="transmembrane region" description="Helical" evidence="2">
    <location>
        <begin position="183"/>
        <end position="209"/>
    </location>
</feature>
<feature type="transmembrane region" description="Helical" evidence="2">
    <location>
        <begin position="262"/>
        <end position="285"/>
    </location>
</feature>
<accession>A0A1H7NCQ8</accession>
<keyword evidence="4" id="KW-1185">Reference proteome</keyword>
<reference evidence="4" key="1">
    <citation type="submission" date="2016-10" db="EMBL/GenBank/DDBJ databases">
        <authorList>
            <person name="Varghese N."/>
        </authorList>
    </citation>
    <scope>NUCLEOTIDE SEQUENCE [LARGE SCALE GENOMIC DNA]</scope>
    <source>
        <strain evidence="4">DSM 45096 / BCRC 16803 / CGMCC 4.1857 / CIP 109030 / JCM 12277 / KCTC 19219 / NBRC 100920 / 33214</strain>
    </source>
</reference>
<keyword evidence="2" id="KW-0812">Transmembrane</keyword>